<dbReference type="PANTHER" id="PTHR37721:SF1">
    <property type="entry name" value="OS05G0464200 PROTEIN"/>
    <property type="match status" value="1"/>
</dbReference>
<feature type="region of interest" description="Disordered" evidence="1">
    <location>
        <begin position="45"/>
        <end position="77"/>
    </location>
</feature>
<reference evidence="2 3" key="1">
    <citation type="submission" date="2019-06" db="EMBL/GenBank/DDBJ databases">
        <title>A chromosomal-level reference genome of Carpinus fangiana (Coryloideae, Betulaceae).</title>
        <authorList>
            <person name="Yang X."/>
            <person name="Wang Z."/>
            <person name="Zhang L."/>
            <person name="Hao G."/>
            <person name="Liu J."/>
            <person name="Yang Y."/>
        </authorList>
    </citation>
    <scope>NUCLEOTIDE SEQUENCE [LARGE SCALE GENOMIC DNA]</scope>
    <source>
        <strain evidence="2">Cfa_2016G</strain>
        <tissue evidence="2">Leaf</tissue>
    </source>
</reference>
<proteinExistence type="predicted"/>
<organism evidence="2 3">
    <name type="scientific">Carpinus fangiana</name>
    <dbReference type="NCBI Taxonomy" id="176857"/>
    <lineage>
        <taxon>Eukaryota</taxon>
        <taxon>Viridiplantae</taxon>
        <taxon>Streptophyta</taxon>
        <taxon>Embryophyta</taxon>
        <taxon>Tracheophyta</taxon>
        <taxon>Spermatophyta</taxon>
        <taxon>Magnoliopsida</taxon>
        <taxon>eudicotyledons</taxon>
        <taxon>Gunneridae</taxon>
        <taxon>Pentapetalae</taxon>
        <taxon>rosids</taxon>
        <taxon>fabids</taxon>
        <taxon>Fagales</taxon>
        <taxon>Betulaceae</taxon>
        <taxon>Carpinus</taxon>
    </lineage>
</organism>
<keyword evidence="3" id="KW-1185">Reference proteome</keyword>
<feature type="compositionally biased region" description="Gly residues" evidence="1">
    <location>
        <begin position="47"/>
        <end position="56"/>
    </location>
</feature>
<dbReference type="AlphaFoldDB" id="A0A660KU73"/>
<dbReference type="OrthoDB" id="1729447at2759"/>
<evidence type="ECO:0000256" key="1">
    <source>
        <dbReference type="SAM" id="MobiDB-lite"/>
    </source>
</evidence>
<sequence length="77" mass="7455">MASGSANTHKQNNTTGSPLPKRGQVKAQIFDSLARGVASVVGKALGSFGGAAGSGGNSAASTPPPSAYNSDGHPDTS</sequence>
<protein>
    <submittedName>
        <fullName evidence="2">Uncharacterized protein</fullName>
    </submittedName>
</protein>
<feature type="compositionally biased region" description="Polar residues" evidence="1">
    <location>
        <begin position="1"/>
        <end position="17"/>
    </location>
</feature>
<dbReference type="Proteomes" id="UP000327013">
    <property type="component" value="Chromosome 4"/>
</dbReference>
<dbReference type="PANTHER" id="PTHR37721">
    <property type="entry name" value="OS05G0464200 PROTEIN"/>
    <property type="match status" value="1"/>
</dbReference>
<feature type="region of interest" description="Disordered" evidence="1">
    <location>
        <begin position="1"/>
        <end position="23"/>
    </location>
</feature>
<evidence type="ECO:0000313" key="3">
    <source>
        <dbReference type="Proteomes" id="UP000327013"/>
    </source>
</evidence>
<accession>A0A660KU73</accession>
<evidence type="ECO:0000313" key="2">
    <source>
        <dbReference type="EMBL" id="KAE8038928.1"/>
    </source>
</evidence>
<dbReference type="EMBL" id="CM017324">
    <property type="protein sequence ID" value="KAE8038928.1"/>
    <property type="molecule type" value="Genomic_DNA"/>
</dbReference>
<name>A0A660KU73_9ROSI</name>
<gene>
    <name evidence="2" type="ORF">FH972_011390</name>
</gene>